<dbReference type="EMBL" id="SLTX01000001">
    <property type="protein sequence ID" value="TDB06689.1"/>
    <property type="molecule type" value="Genomic_DNA"/>
</dbReference>
<feature type="chain" id="PRO_5043881127" evidence="1">
    <location>
        <begin position="22"/>
        <end position="225"/>
    </location>
</feature>
<dbReference type="RefSeq" id="WP_038605768.1">
    <property type="nucleotide sequence ID" value="NZ_CP046427.1"/>
</dbReference>
<organism evidence="2 3">
    <name type="scientific">Phocaeicola dorei</name>
    <dbReference type="NCBI Taxonomy" id="357276"/>
    <lineage>
        <taxon>Bacteria</taxon>
        <taxon>Pseudomonadati</taxon>
        <taxon>Bacteroidota</taxon>
        <taxon>Bacteroidia</taxon>
        <taxon>Bacteroidales</taxon>
        <taxon>Bacteroidaceae</taxon>
        <taxon>Phocaeicola</taxon>
    </lineage>
</organism>
<sequence length="225" mass="26172">MKKIVFFIVLLTITISTFAQKDVTKFMGIPIDGFKPEMIKKLKEKGFVSSTTDKDILEGEFNGTQVNVHVATNNNKVCRIMLCDAHQMDETDIKIRFNKLCQQFKNNSKYTSLDDYTIPEDEDISYEMSVNSKRYEAIFYQNPVIADSLAIANDIKEIILQKYSEKELENPTDDVKTDITKMSLSYAMDLMSKKPVWFMISEFYGKYYITMFYDNEYNRANGEDL</sequence>
<gene>
    <name evidence="2" type="ORF">E1J06_04315</name>
</gene>
<keyword evidence="1" id="KW-0732">Signal</keyword>
<name>A0AAX2R0J5_9BACT</name>
<dbReference type="AlphaFoldDB" id="A0AAX2R0J5"/>
<evidence type="ECO:0000256" key="1">
    <source>
        <dbReference type="SAM" id="SignalP"/>
    </source>
</evidence>
<dbReference type="Proteomes" id="UP000294834">
    <property type="component" value="Unassembled WGS sequence"/>
</dbReference>
<accession>A0AAX2R0J5</accession>
<dbReference type="KEGG" id="bdh:GV66_10795"/>
<evidence type="ECO:0000313" key="3">
    <source>
        <dbReference type="Proteomes" id="UP000294834"/>
    </source>
</evidence>
<proteinExistence type="predicted"/>
<evidence type="ECO:0000313" key="2">
    <source>
        <dbReference type="EMBL" id="TDB06689.1"/>
    </source>
</evidence>
<feature type="signal peptide" evidence="1">
    <location>
        <begin position="1"/>
        <end position="21"/>
    </location>
</feature>
<comment type="caution">
    <text evidence="2">The sequence shown here is derived from an EMBL/GenBank/DDBJ whole genome shotgun (WGS) entry which is preliminary data.</text>
</comment>
<reference evidence="2 3" key="1">
    <citation type="journal article" date="2019" name="Nat. Microbiol.">
        <title>Genomic variation and strain-specific functional adaptation in the human gut microbiome during early life.</title>
        <authorList>
            <person name="Vatanen T."/>
            <person name="Plichta D.R."/>
            <person name="Somani J."/>
            <person name="Munch P.C."/>
            <person name="Arthur T.D."/>
            <person name="Hall A.B."/>
            <person name="Rudolf S."/>
            <person name="Oakeley E.J."/>
            <person name="Ke X."/>
            <person name="Young R.A."/>
            <person name="Haiser H.J."/>
            <person name="Kolde R."/>
            <person name="Yassour M."/>
            <person name="Luopajarvi K."/>
            <person name="Siljander H."/>
            <person name="Virtanen S.M."/>
            <person name="Ilonen J."/>
            <person name="Uibo R."/>
            <person name="Tillmann V."/>
            <person name="Mokurov S."/>
            <person name="Dorshakova N."/>
            <person name="Porter J.A."/>
            <person name="McHardy A.C."/>
            <person name="Lahdesmaki H."/>
            <person name="Vlamakis H."/>
            <person name="Huttenhower C."/>
            <person name="Knip M."/>
            <person name="Xavier R.J."/>
        </authorList>
    </citation>
    <scope>NUCLEOTIDE SEQUENCE [LARGE SCALE GENOMIC DNA]</scope>
    <source>
        <strain evidence="2 3">RJX1052</strain>
    </source>
</reference>
<protein>
    <submittedName>
        <fullName evidence="2">Uncharacterized protein</fullName>
    </submittedName>
</protein>